<keyword evidence="1" id="KW-0472">Membrane</keyword>
<evidence type="ECO:0000313" key="2">
    <source>
        <dbReference type="EMBL" id="OEU08541.1"/>
    </source>
</evidence>
<keyword evidence="1" id="KW-1133">Transmembrane helix</keyword>
<keyword evidence="3" id="KW-1185">Reference proteome</keyword>
<name>A0A1E7ERI3_9STRA</name>
<feature type="non-terminal residue" evidence="2">
    <location>
        <position position="254"/>
    </location>
</feature>
<evidence type="ECO:0000313" key="3">
    <source>
        <dbReference type="Proteomes" id="UP000095751"/>
    </source>
</evidence>
<proteinExistence type="predicted"/>
<evidence type="ECO:0000256" key="1">
    <source>
        <dbReference type="SAM" id="Phobius"/>
    </source>
</evidence>
<accession>A0A1E7ERI3</accession>
<feature type="transmembrane region" description="Helical" evidence="1">
    <location>
        <begin position="182"/>
        <end position="206"/>
    </location>
</feature>
<dbReference type="OrthoDB" id="5586934at2759"/>
<feature type="transmembrane region" description="Helical" evidence="1">
    <location>
        <begin position="44"/>
        <end position="65"/>
    </location>
</feature>
<dbReference type="InParanoid" id="A0A1E7ERI3"/>
<dbReference type="KEGG" id="fcy:FRACYDRAFT_151101"/>
<gene>
    <name evidence="2" type="ORF">FRACYDRAFT_151101</name>
</gene>
<protein>
    <submittedName>
        <fullName evidence="2">Uncharacterized protein</fullName>
    </submittedName>
</protein>
<keyword evidence="1" id="KW-0812">Transmembrane</keyword>
<feature type="transmembrane region" description="Helical" evidence="1">
    <location>
        <begin position="105"/>
        <end position="125"/>
    </location>
</feature>
<feature type="transmembrane region" description="Helical" evidence="1">
    <location>
        <begin position="156"/>
        <end position="176"/>
    </location>
</feature>
<dbReference type="Proteomes" id="UP000095751">
    <property type="component" value="Unassembled WGS sequence"/>
</dbReference>
<dbReference type="PANTHER" id="PTHR33802">
    <property type="entry name" value="SI:CH211-161H7.5-RELATED"/>
    <property type="match status" value="1"/>
</dbReference>
<dbReference type="EMBL" id="KV784379">
    <property type="protein sequence ID" value="OEU08541.1"/>
    <property type="molecule type" value="Genomic_DNA"/>
</dbReference>
<dbReference type="PANTHER" id="PTHR33802:SF2">
    <property type="entry name" value="EF-HAND DOMAIN-CONTAINING PROTEIN"/>
    <property type="match status" value="1"/>
</dbReference>
<feature type="transmembrane region" description="Helical" evidence="1">
    <location>
        <begin position="77"/>
        <end position="99"/>
    </location>
</feature>
<sequence>NYWNALAFTINVIVVFGAQSQHLKLLGMKDNATLSKKYQTLITPSGYAFAIWGIIYFAEFGFIIAQLFFPATTNTNFFVTDIVGYNFIYACFAQSVWSICFGYEYITASFICMIAILGSLLPIVYKILFTRTTTANNVDRDDYSWLWNEFPMEIHCGWIMAASLVNMNVLLVSYHVSSKVQIISAYITLGIILFCGTFFSVFLTFFSGRISSHKEFSFVIPCVMAWASIAISKELNSPNELIVTNFSPDIINSI</sequence>
<feature type="non-terminal residue" evidence="2">
    <location>
        <position position="1"/>
    </location>
</feature>
<organism evidence="2 3">
    <name type="scientific">Fragilariopsis cylindrus CCMP1102</name>
    <dbReference type="NCBI Taxonomy" id="635003"/>
    <lineage>
        <taxon>Eukaryota</taxon>
        <taxon>Sar</taxon>
        <taxon>Stramenopiles</taxon>
        <taxon>Ochrophyta</taxon>
        <taxon>Bacillariophyta</taxon>
        <taxon>Bacillariophyceae</taxon>
        <taxon>Bacillariophycidae</taxon>
        <taxon>Bacillariales</taxon>
        <taxon>Bacillariaceae</taxon>
        <taxon>Fragilariopsis</taxon>
    </lineage>
</organism>
<dbReference type="AlphaFoldDB" id="A0A1E7ERI3"/>
<reference evidence="2 3" key="1">
    <citation type="submission" date="2016-09" db="EMBL/GenBank/DDBJ databases">
        <title>Extensive genetic diversity and differential bi-allelic expression allows diatom success in the polar Southern Ocean.</title>
        <authorList>
            <consortium name="DOE Joint Genome Institute"/>
            <person name="Mock T."/>
            <person name="Otillar R.P."/>
            <person name="Strauss J."/>
            <person name="Dupont C."/>
            <person name="Frickenhaus S."/>
            <person name="Maumus F."/>
            <person name="Mcmullan M."/>
            <person name="Sanges R."/>
            <person name="Schmutz J."/>
            <person name="Toseland A."/>
            <person name="Valas R."/>
            <person name="Veluchamy A."/>
            <person name="Ward B.J."/>
            <person name="Allen A."/>
            <person name="Barry K."/>
            <person name="Falciatore A."/>
            <person name="Ferrante M."/>
            <person name="Fortunato A.E."/>
            <person name="Gloeckner G."/>
            <person name="Gruber A."/>
            <person name="Hipkin R."/>
            <person name="Janech M."/>
            <person name="Kroth P."/>
            <person name="Leese F."/>
            <person name="Lindquist E."/>
            <person name="Lyon B.R."/>
            <person name="Martin J."/>
            <person name="Mayer C."/>
            <person name="Parker M."/>
            <person name="Quesneville H."/>
            <person name="Raymond J."/>
            <person name="Uhlig C."/>
            <person name="Valentin K.U."/>
            <person name="Worden A.Z."/>
            <person name="Armbrust E.V."/>
            <person name="Bowler C."/>
            <person name="Green B."/>
            <person name="Moulton V."/>
            <person name="Van Oosterhout C."/>
            <person name="Grigoriev I."/>
        </authorList>
    </citation>
    <scope>NUCLEOTIDE SEQUENCE [LARGE SCALE GENOMIC DNA]</scope>
    <source>
        <strain evidence="2 3">CCMP1102</strain>
    </source>
</reference>